<dbReference type="InterPro" id="IPR021365">
    <property type="entry name" value="DUF2891"/>
</dbReference>
<keyword evidence="3" id="KW-1185">Reference proteome</keyword>
<evidence type="ECO:0000313" key="3">
    <source>
        <dbReference type="Proteomes" id="UP000317429"/>
    </source>
</evidence>
<dbReference type="Pfam" id="PF11199">
    <property type="entry name" value="DUF2891"/>
    <property type="match status" value="1"/>
</dbReference>
<organism evidence="2 3">
    <name type="scientific">Pirellulimonas nuda</name>
    <dbReference type="NCBI Taxonomy" id="2528009"/>
    <lineage>
        <taxon>Bacteria</taxon>
        <taxon>Pseudomonadati</taxon>
        <taxon>Planctomycetota</taxon>
        <taxon>Planctomycetia</taxon>
        <taxon>Pirellulales</taxon>
        <taxon>Lacipirellulaceae</taxon>
        <taxon>Pirellulimonas</taxon>
    </lineage>
</organism>
<reference evidence="2 3" key="1">
    <citation type="submission" date="2019-02" db="EMBL/GenBank/DDBJ databases">
        <title>Deep-cultivation of Planctomycetes and their phenomic and genomic characterization uncovers novel biology.</title>
        <authorList>
            <person name="Wiegand S."/>
            <person name="Jogler M."/>
            <person name="Boedeker C."/>
            <person name="Pinto D."/>
            <person name="Vollmers J."/>
            <person name="Rivas-Marin E."/>
            <person name="Kohn T."/>
            <person name="Peeters S.H."/>
            <person name="Heuer A."/>
            <person name="Rast P."/>
            <person name="Oberbeckmann S."/>
            <person name="Bunk B."/>
            <person name="Jeske O."/>
            <person name="Meyerdierks A."/>
            <person name="Storesund J.E."/>
            <person name="Kallscheuer N."/>
            <person name="Luecker S."/>
            <person name="Lage O.M."/>
            <person name="Pohl T."/>
            <person name="Merkel B.J."/>
            <person name="Hornburger P."/>
            <person name="Mueller R.-W."/>
            <person name="Bruemmer F."/>
            <person name="Labrenz M."/>
            <person name="Spormann A.M."/>
            <person name="Op den Camp H."/>
            <person name="Overmann J."/>
            <person name="Amann R."/>
            <person name="Jetten M.S.M."/>
            <person name="Mascher T."/>
            <person name="Medema M.H."/>
            <person name="Devos D.P."/>
            <person name="Kaster A.-K."/>
            <person name="Ovreas L."/>
            <person name="Rohde M."/>
            <person name="Galperin M.Y."/>
            <person name="Jogler C."/>
        </authorList>
    </citation>
    <scope>NUCLEOTIDE SEQUENCE [LARGE SCALE GENOMIC DNA]</scope>
    <source>
        <strain evidence="2 3">Pla175</strain>
    </source>
</reference>
<feature type="chain" id="PRO_5021716306" description="DUF2891 domain-containing protein" evidence="1">
    <location>
        <begin position="23"/>
        <end position="372"/>
    </location>
</feature>
<sequence precursor="true">MRQLCYPAWIALSLAVGPAPLAAESRMPGDRLTDEQVARFAQLALDGIPREFPNKPSNVMTGPESVLAPRQMHPVFFGSFDWHSSVHGHWMLVRLAKEYPDSPVVAQARALLDRQFTEEGLAAEAAYFADPANKGFERMYGWAWTLRLAAELRTWDDPDARRWAAHLLPLEQQIVALTKDYLPRLTYPIRTGVHPDTAFALGQTLDYARAVDDAALEAQVVDYCRQKYLADRDYPARYEPSGEDFFSAGWNEADLMRRVLPADEFAAWLTRFFPHLTAGAPPEQSALAPAVVSDVTDPRIVHLAGLNLSRGWTQNGVLAALPADDPRRPLLQKSVAAHTRAGLDYVFSGHYEGEHWLATFAVYLLTETGAPR</sequence>
<dbReference type="KEGG" id="pnd:Pla175_36910"/>
<dbReference type="Proteomes" id="UP000317429">
    <property type="component" value="Chromosome"/>
</dbReference>
<name>A0A518DFQ6_9BACT</name>
<feature type="signal peptide" evidence="1">
    <location>
        <begin position="1"/>
        <end position="22"/>
    </location>
</feature>
<evidence type="ECO:0008006" key="4">
    <source>
        <dbReference type="Google" id="ProtNLM"/>
    </source>
</evidence>
<gene>
    <name evidence="2" type="ORF">Pla175_36910</name>
</gene>
<accession>A0A518DFQ6</accession>
<protein>
    <recommendedName>
        <fullName evidence="4">DUF2891 domain-containing protein</fullName>
    </recommendedName>
</protein>
<keyword evidence="1" id="KW-0732">Signal</keyword>
<evidence type="ECO:0000256" key="1">
    <source>
        <dbReference type="SAM" id="SignalP"/>
    </source>
</evidence>
<dbReference type="EMBL" id="CP036291">
    <property type="protein sequence ID" value="QDU90288.1"/>
    <property type="molecule type" value="Genomic_DNA"/>
</dbReference>
<evidence type="ECO:0000313" key="2">
    <source>
        <dbReference type="EMBL" id="QDU90288.1"/>
    </source>
</evidence>
<dbReference type="RefSeq" id="WP_231953963.1">
    <property type="nucleotide sequence ID" value="NZ_CP036291.1"/>
</dbReference>
<dbReference type="AlphaFoldDB" id="A0A518DFQ6"/>
<proteinExistence type="predicted"/>